<feature type="compositionally biased region" description="Gly residues" evidence="13">
    <location>
        <begin position="398"/>
        <end position="419"/>
    </location>
</feature>
<sequence>MDRSGGGTASSAARAKAVARPSWWDLYEVVGKIGEGTYGLVYLVRVKDKAQGYKLAIKKFKPSKDGDGVSPTAIREIMLLRECCHENIVKLVNVHINHADASLYLAFDYAEYDLYEIIRFHREKLQYAISPYTVKSLMWQILNGLHYLHSNWIIHRDLKPSNILVMREGDEAGVVKLGDFGLARIYQAPLKPLSDNGVVVTVWYRSPDLLLGAKHYTPAVDVWAVGCIFAELLTLKPLFQGVEDKGMHNPFQIDQIDKIFKVLGPPSVDTWPGLAHLPYWQHNRQSIQNKKYDHPLLPSMTAHFAKTAAYDLLTKMFEYDPAKRLTAEQALKHEYFRQEPLPGKNSFVSGYPGEKVVVYPSRPVDTSLDMGSNEPTPVGNTANPASGQQRRFQQQGGDQSGSGQGGTTTGSRLGPGGSGRRSDGRSQGQGPSKMQRR</sequence>
<evidence type="ECO:0000256" key="3">
    <source>
        <dbReference type="ARBA" id="ARBA00022553"/>
    </source>
</evidence>
<feature type="compositionally biased region" description="Polar residues" evidence="13">
    <location>
        <begin position="369"/>
        <end position="386"/>
    </location>
</feature>
<dbReference type="InterPro" id="IPR017441">
    <property type="entry name" value="Protein_kinase_ATP_BS"/>
</dbReference>
<accession>A0A1Y1HUZ1</accession>
<feature type="region of interest" description="Disordered" evidence="13">
    <location>
        <begin position="363"/>
        <end position="437"/>
    </location>
</feature>
<dbReference type="GO" id="GO:0004674">
    <property type="term" value="F:protein serine/threonine kinase activity"/>
    <property type="evidence" value="ECO:0000318"/>
    <property type="project" value="GO_Central"/>
</dbReference>
<dbReference type="Gene3D" id="3.30.200.20">
    <property type="entry name" value="Phosphorylase Kinase, domain 1"/>
    <property type="match status" value="1"/>
</dbReference>
<evidence type="ECO:0000256" key="9">
    <source>
        <dbReference type="ARBA" id="ARBA00048367"/>
    </source>
</evidence>
<dbReference type="FunFam" id="1.10.510.10:FF:000374">
    <property type="entry name" value="Putative cyclin-dependent kinase E-1"/>
    <property type="match status" value="1"/>
</dbReference>
<evidence type="ECO:0000256" key="7">
    <source>
        <dbReference type="ARBA" id="ARBA00022840"/>
    </source>
</evidence>
<dbReference type="InterPro" id="IPR000719">
    <property type="entry name" value="Prot_kinase_dom"/>
</dbReference>
<reference evidence="15 16" key="1">
    <citation type="journal article" date="2014" name="Nat. Commun.">
        <title>Klebsormidium flaccidum genome reveals primary factors for plant terrestrial adaptation.</title>
        <authorList>
            <person name="Hori K."/>
            <person name="Maruyama F."/>
            <person name="Fujisawa T."/>
            <person name="Togashi T."/>
            <person name="Yamamoto N."/>
            <person name="Seo M."/>
            <person name="Sato S."/>
            <person name="Yamada T."/>
            <person name="Mori H."/>
            <person name="Tajima N."/>
            <person name="Moriyama T."/>
            <person name="Ikeuchi M."/>
            <person name="Watanabe M."/>
            <person name="Wada H."/>
            <person name="Kobayashi K."/>
            <person name="Saito M."/>
            <person name="Masuda T."/>
            <person name="Sasaki-Sekimoto Y."/>
            <person name="Mashiguchi K."/>
            <person name="Awai K."/>
            <person name="Shimojima M."/>
            <person name="Masuda S."/>
            <person name="Iwai M."/>
            <person name="Nobusawa T."/>
            <person name="Narise T."/>
            <person name="Kondo S."/>
            <person name="Saito H."/>
            <person name="Sato R."/>
            <person name="Murakawa M."/>
            <person name="Ihara Y."/>
            <person name="Oshima-Yamada Y."/>
            <person name="Ohtaka K."/>
            <person name="Satoh M."/>
            <person name="Sonobe K."/>
            <person name="Ishii M."/>
            <person name="Ohtani R."/>
            <person name="Kanamori-Sato M."/>
            <person name="Honoki R."/>
            <person name="Miyazaki D."/>
            <person name="Mochizuki H."/>
            <person name="Umetsu J."/>
            <person name="Higashi K."/>
            <person name="Shibata D."/>
            <person name="Kamiya Y."/>
            <person name="Sato N."/>
            <person name="Nakamura Y."/>
            <person name="Tabata S."/>
            <person name="Ida S."/>
            <person name="Kurokawa K."/>
            <person name="Ohta H."/>
        </authorList>
    </citation>
    <scope>NUCLEOTIDE SEQUENCE [LARGE SCALE GENOMIC DNA]</scope>
    <source>
        <strain evidence="15 16">NIES-2285</strain>
    </source>
</reference>
<dbReference type="EMBL" id="DF237060">
    <property type="protein sequence ID" value="GAQ82445.1"/>
    <property type="molecule type" value="Genomic_DNA"/>
</dbReference>
<evidence type="ECO:0000256" key="2">
    <source>
        <dbReference type="ARBA" id="ARBA00022527"/>
    </source>
</evidence>
<dbReference type="InterPro" id="IPR050108">
    <property type="entry name" value="CDK"/>
</dbReference>
<dbReference type="GO" id="GO:0005634">
    <property type="term" value="C:nucleus"/>
    <property type="evidence" value="ECO:0000318"/>
    <property type="project" value="GO_Central"/>
</dbReference>
<protein>
    <submittedName>
        <fullName evidence="15">Cyclin-dependent kinase</fullName>
    </submittedName>
</protein>
<gene>
    <name evidence="15" type="ORF">KFL_001110210</name>
</gene>
<dbReference type="CDD" id="cd07842">
    <property type="entry name" value="STKc_CDK8_like"/>
    <property type="match status" value="1"/>
</dbReference>
<dbReference type="GO" id="GO:0004693">
    <property type="term" value="F:cyclin-dependent protein serine/threonine kinase activity"/>
    <property type="evidence" value="ECO:0007669"/>
    <property type="project" value="UniProtKB-EC"/>
</dbReference>
<feature type="domain" description="Protein kinase" evidence="14">
    <location>
        <begin position="27"/>
        <end position="336"/>
    </location>
</feature>
<dbReference type="STRING" id="105231.A0A1Y1HUZ1"/>
<comment type="similarity">
    <text evidence="1">Belongs to the protein kinase superfamily. CMGC Ser/Thr protein kinase family. CDC2/CDKX subfamily.</text>
</comment>
<evidence type="ECO:0000313" key="15">
    <source>
        <dbReference type="EMBL" id="GAQ82445.1"/>
    </source>
</evidence>
<keyword evidence="2 12" id="KW-0723">Serine/threonine-protein kinase</keyword>
<keyword evidence="16" id="KW-1185">Reference proteome</keyword>
<dbReference type="PANTHER" id="PTHR24056:SF495">
    <property type="entry name" value="CYCLIN-DEPENDENT KINASE 8-RELATED"/>
    <property type="match status" value="1"/>
</dbReference>
<dbReference type="Pfam" id="PF00069">
    <property type="entry name" value="Pkinase"/>
    <property type="match status" value="1"/>
</dbReference>
<evidence type="ECO:0000256" key="1">
    <source>
        <dbReference type="ARBA" id="ARBA00006485"/>
    </source>
</evidence>
<evidence type="ECO:0000313" key="16">
    <source>
        <dbReference type="Proteomes" id="UP000054558"/>
    </source>
</evidence>
<feature type="binding site" evidence="11">
    <location>
        <position position="59"/>
    </location>
    <ligand>
        <name>ATP</name>
        <dbReference type="ChEBI" id="CHEBI:30616"/>
    </ligand>
</feature>
<dbReference type="OMA" id="YFKNGGP"/>
<proteinExistence type="inferred from homology"/>
<keyword evidence="5 11" id="KW-0547">Nucleotide-binding</keyword>
<comment type="catalytic activity">
    <reaction evidence="10">
        <text>[DNA-directed RNA polymerase] + ATP = phospho-[DNA-directed RNA polymerase] + ADP + H(+)</text>
        <dbReference type="Rhea" id="RHEA:10216"/>
        <dbReference type="Rhea" id="RHEA-COMP:11321"/>
        <dbReference type="Rhea" id="RHEA-COMP:11322"/>
        <dbReference type="ChEBI" id="CHEBI:15378"/>
        <dbReference type="ChEBI" id="CHEBI:30616"/>
        <dbReference type="ChEBI" id="CHEBI:43176"/>
        <dbReference type="ChEBI" id="CHEBI:68546"/>
        <dbReference type="ChEBI" id="CHEBI:456216"/>
        <dbReference type="EC" id="2.7.11.23"/>
    </reaction>
</comment>
<keyword evidence="6 15" id="KW-0418">Kinase</keyword>
<evidence type="ECO:0000256" key="5">
    <source>
        <dbReference type="ARBA" id="ARBA00022741"/>
    </source>
</evidence>
<evidence type="ECO:0000256" key="8">
    <source>
        <dbReference type="ARBA" id="ARBA00047811"/>
    </source>
</evidence>
<comment type="catalytic activity">
    <reaction evidence="8">
        <text>L-threonyl-[protein] + ATP = O-phospho-L-threonyl-[protein] + ADP + H(+)</text>
        <dbReference type="Rhea" id="RHEA:46608"/>
        <dbReference type="Rhea" id="RHEA-COMP:11060"/>
        <dbReference type="Rhea" id="RHEA-COMP:11605"/>
        <dbReference type="ChEBI" id="CHEBI:15378"/>
        <dbReference type="ChEBI" id="CHEBI:30013"/>
        <dbReference type="ChEBI" id="CHEBI:30616"/>
        <dbReference type="ChEBI" id="CHEBI:61977"/>
        <dbReference type="ChEBI" id="CHEBI:456216"/>
        <dbReference type="EC" id="2.7.11.22"/>
    </reaction>
</comment>
<evidence type="ECO:0000256" key="6">
    <source>
        <dbReference type="ARBA" id="ARBA00022777"/>
    </source>
</evidence>
<organism evidence="15 16">
    <name type="scientific">Klebsormidium nitens</name>
    <name type="common">Green alga</name>
    <name type="synonym">Ulothrix nitens</name>
    <dbReference type="NCBI Taxonomy" id="105231"/>
    <lineage>
        <taxon>Eukaryota</taxon>
        <taxon>Viridiplantae</taxon>
        <taxon>Streptophyta</taxon>
        <taxon>Klebsormidiophyceae</taxon>
        <taxon>Klebsormidiales</taxon>
        <taxon>Klebsormidiaceae</taxon>
        <taxon>Klebsormidium</taxon>
    </lineage>
</organism>
<keyword evidence="4" id="KW-0808">Transferase</keyword>
<dbReference type="PANTHER" id="PTHR24056">
    <property type="entry name" value="CELL DIVISION PROTEIN KINASE"/>
    <property type="match status" value="1"/>
</dbReference>
<keyword evidence="3" id="KW-0597">Phosphoprotein</keyword>
<dbReference type="GO" id="GO:0005524">
    <property type="term" value="F:ATP binding"/>
    <property type="evidence" value="ECO:0007669"/>
    <property type="project" value="UniProtKB-UniRule"/>
</dbReference>
<name>A0A1Y1HUZ1_KLENI</name>
<evidence type="ECO:0000256" key="12">
    <source>
        <dbReference type="RuleBase" id="RU000304"/>
    </source>
</evidence>
<evidence type="ECO:0000259" key="14">
    <source>
        <dbReference type="PROSITE" id="PS50011"/>
    </source>
</evidence>
<feature type="compositionally biased region" description="Low complexity" evidence="13">
    <location>
        <begin position="387"/>
        <end position="397"/>
    </location>
</feature>
<dbReference type="SMART" id="SM00220">
    <property type="entry name" value="S_TKc"/>
    <property type="match status" value="1"/>
</dbReference>
<comment type="catalytic activity">
    <reaction evidence="9">
        <text>L-seryl-[protein] + ATP = O-phospho-L-seryl-[protein] + ADP + H(+)</text>
        <dbReference type="Rhea" id="RHEA:17989"/>
        <dbReference type="Rhea" id="RHEA-COMP:9863"/>
        <dbReference type="Rhea" id="RHEA-COMP:11604"/>
        <dbReference type="ChEBI" id="CHEBI:15378"/>
        <dbReference type="ChEBI" id="CHEBI:29999"/>
        <dbReference type="ChEBI" id="CHEBI:30616"/>
        <dbReference type="ChEBI" id="CHEBI:83421"/>
        <dbReference type="ChEBI" id="CHEBI:456216"/>
        <dbReference type="EC" id="2.7.11.22"/>
    </reaction>
</comment>
<evidence type="ECO:0000256" key="10">
    <source>
        <dbReference type="ARBA" id="ARBA00049280"/>
    </source>
</evidence>
<dbReference type="GO" id="GO:0008353">
    <property type="term" value="F:RNA polymerase II CTD heptapeptide repeat kinase activity"/>
    <property type="evidence" value="ECO:0007669"/>
    <property type="project" value="UniProtKB-EC"/>
</dbReference>
<dbReference type="OrthoDB" id="6284126at2759"/>
<dbReference type="PROSITE" id="PS50011">
    <property type="entry name" value="PROTEIN_KINASE_DOM"/>
    <property type="match status" value="1"/>
</dbReference>
<evidence type="ECO:0000256" key="13">
    <source>
        <dbReference type="SAM" id="MobiDB-lite"/>
    </source>
</evidence>
<feature type="compositionally biased region" description="Low complexity" evidence="13">
    <location>
        <begin position="425"/>
        <end position="437"/>
    </location>
</feature>
<dbReference type="PROSITE" id="PS00107">
    <property type="entry name" value="PROTEIN_KINASE_ATP"/>
    <property type="match status" value="1"/>
</dbReference>
<dbReference type="SUPFAM" id="SSF56112">
    <property type="entry name" value="Protein kinase-like (PK-like)"/>
    <property type="match status" value="1"/>
</dbReference>
<dbReference type="PROSITE" id="PS00108">
    <property type="entry name" value="PROTEIN_KINASE_ST"/>
    <property type="match status" value="1"/>
</dbReference>
<dbReference type="InterPro" id="IPR008271">
    <property type="entry name" value="Ser/Thr_kinase_AS"/>
</dbReference>
<evidence type="ECO:0000256" key="11">
    <source>
        <dbReference type="PROSITE-ProRule" id="PRU10141"/>
    </source>
</evidence>
<dbReference type="Gene3D" id="1.10.510.10">
    <property type="entry name" value="Transferase(Phosphotransferase) domain 1"/>
    <property type="match status" value="1"/>
</dbReference>
<evidence type="ECO:0000256" key="4">
    <source>
        <dbReference type="ARBA" id="ARBA00022679"/>
    </source>
</evidence>
<keyword evidence="7 11" id="KW-0067">ATP-binding</keyword>
<dbReference type="InterPro" id="IPR011009">
    <property type="entry name" value="Kinase-like_dom_sf"/>
</dbReference>
<dbReference type="GO" id="GO:0016592">
    <property type="term" value="C:mediator complex"/>
    <property type="evidence" value="ECO:0000318"/>
    <property type="project" value="GO_Central"/>
</dbReference>
<dbReference type="Proteomes" id="UP000054558">
    <property type="component" value="Unassembled WGS sequence"/>
</dbReference>
<dbReference type="AlphaFoldDB" id="A0A1Y1HUZ1"/>